<dbReference type="SUPFAM" id="SSF53041">
    <property type="entry name" value="Resolvase-like"/>
    <property type="match status" value="1"/>
</dbReference>
<evidence type="ECO:0000256" key="2">
    <source>
        <dbReference type="ARBA" id="ARBA00023125"/>
    </source>
</evidence>
<dbReference type="PROSITE" id="PS00397">
    <property type="entry name" value="RECOMBINASES_1"/>
    <property type="match status" value="1"/>
</dbReference>
<sequence>MLSVLVKERHCVFNPFLVIIKSVFRVFITFADFIGILGKMMAQTIGYLRVSTADQDLEKNKADILALANHHNLGQVKFIEEKASGKISWRKRKIAQVIDDLQKGDNLVVSEMSRLGRSMLECMEILSIAMERGVHVYSVKGNWRLDQSIQSKIVAMAFSMAAEIERDLISQRTTEALRAKKAAGMTLGRPKGPGKSKLDPFRPEIEALLANGATLFFIAGRYGTTSANLRNWMSKHGISRPKQDGVRAA</sequence>
<feature type="transmembrane region" description="Helical" evidence="5">
    <location>
        <begin position="12"/>
        <end position="37"/>
    </location>
</feature>
<evidence type="ECO:0000256" key="3">
    <source>
        <dbReference type="ARBA" id="ARBA00023172"/>
    </source>
</evidence>
<dbReference type="PROSITE" id="PS51736">
    <property type="entry name" value="RECOMBINASES_3"/>
    <property type="match status" value="1"/>
</dbReference>
<dbReference type="Pfam" id="PF00239">
    <property type="entry name" value="Resolvase"/>
    <property type="match status" value="1"/>
</dbReference>
<keyword evidence="5" id="KW-0472">Membrane</keyword>
<keyword evidence="2" id="KW-0238">DNA-binding</keyword>
<dbReference type="Gene3D" id="3.40.50.1390">
    <property type="entry name" value="Resolvase, N-terminal catalytic domain"/>
    <property type="match status" value="1"/>
</dbReference>
<organism evidence="7 8">
    <name type="scientific">Methylomonas subterranea</name>
    <dbReference type="NCBI Taxonomy" id="2952225"/>
    <lineage>
        <taxon>Bacteria</taxon>
        <taxon>Pseudomonadati</taxon>
        <taxon>Pseudomonadota</taxon>
        <taxon>Gammaproteobacteria</taxon>
        <taxon>Methylococcales</taxon>
        <taxon>Methylococcaceae</taxon>
        <taxon>Methylomonas</taxon>
    </lineage>
</organism>
<keyword evidence="8" id="KW-1185">Reference proteome</keyword>
<dbReference type="SMART" id="SM00857">
    <property type="entry name" value="Resolvase"/>
    <property type="match status" value="1"/>
</dbReference>
<name>A0ABT1TKN0_9GAMM</name>
<evidence type="ECO:0000256" key="5">
    <source>
        <dbReference type="SAM" id="Phobius"/>
    </source>
</evidence>
<accession>A0ABT1TKN0</accession>
<reference evidence="7 8" key="1">
    <citation type="submission" date="2022-07" db="EMBL/GenBank/DDBJ databases">
        <title>Methylomonas rivi sp. nov., Methylomonas rosea sp. nov., Methylomonas aureus sp. nov. and Methylomonas subterranea sp. nov., four novel methanotrophs isolated from a freshwater creek and the deep terrestrial subsurface.</title>
        <authorList>
            <person name="Abin C."/>
            <person name="Sankaranarayanan K."/>
            <person name="Garner C."/>
            <person name="Sindelar R."/>
            <person name="Kotary K."/>
            <person name="Garner R."/>
            <person name="Barclay S."/>
            <person name="Lawson P."/>
            <person name="Krumholz L."/>
        </authorList>
    </citation>
    <scope>NUCLEOTIDE SEQUENCE [LARGE SCALE GENOMIC DNA]</scope>
    <source>
        <strain evidence="7 8">SURF-2</strain>
    </source>
</reference>
<dbReference type="InterPro" id="IPR036162">
    <property type="entry name" value="Resolvase-like_N_sf"/>
</dbReference>
<dbReference type="InterPro" id="IPR006118">
    <property type="entry name" value="Recombinase_CS"/>
</dbReference>
<keyword evidence="1" id="KW-0229">DNA integration</keyword>
<dbReference type="InterPro" id="IPR006119">
    <property type="entry name" value="Resolv_N"/>
</dbReference>
<dbReference type="EMBL" id="JANIBJ010000039">
    <property type="protein sequence ID" value="MCQ8105864.1"/>
    <property type="molecule type" value="Genomic_DNA"/>
</dbReference>
<keyword evidence="3" id="KW-0233">DNA recombination</keyword>
<dbReference type="RefSeq" id="WP_256603900.1">
    <property type="nucleotide sequence ID" value="NZ_JANIBJ010000039.1"/>
</dbReference>
<evidence type="ECO:0000259" key="6">
    <source>
        <dbReference type="PROSITE" id="PS51736"/>
    </source>
</evidence>
<protein>
    <submittedName>
        <fullName evidence="7">Recombinase family protein</fullName>
    </submittedName>
</protein>
<proteinExistence type="predicted"/>
<dbReference type="InterPro" id="IPR050639">
    <property type="entry name" value="SSR_resolvase"/>
</dbReference>
<dbReference type="Proteomes" id="UP001524499">
    <property type="component" value="Unassembled WGS sequence"/>
</dbReference>
<evidence type="ECO:0000313" key="8">
    <source>
        <dbReference type="Proteomes" id="UP001524499"/>
    </source>
</evidence>
<feature type="domain" description="Resolvase/invertase-type recombinase catalytic" evidence="6">
    <location>
        <begin position="43"/>
        <end position="184"/>
    </location>
</feature>
<dbReference type="CDD" id="cd03768">
    <property type="entry name" value="SR_ResInv"/>
    <property type="match status" value="1"/>
</dbReference>
<evidence type="ECO:0000313" key="7">
    <source>
        <dbReference type="EMBL" id="MCQ8105864.1"/>
    </source>
</evidence>
<dbReference type="PANTHER" id="PTHR30461:SF19">
    <property type="entry name" value="SITE-SPECIFIC RECOMBINASE RESOLVASE FAMILY"/>
    <property type="match status" value="1"/>
</dbReference>
<gene>
    <name evidence="7" type="ORF">NP590_17270</name>
</gene>
<keyword evidence="5" id="KW-0812">Transmembrane</keyword>
<dbReference type="PANTHER" id="PTHR30461">
    <property type="entry name" value="DNA-INVERTASE FROM LAMBDOID PROPHAGE"/>
    <property type="match status" value="1"/>
</dbReference>
<keyword evidence="5" id="KW-1133">Transmembrane helix</keyword>
<evidence type="ECO:0000256" key="4">
    <source>
        <dbReference type="PROSITE-ProRule" id="PRU10137"/>
    </source>
</evidence>
<feature type="active site" description="O-(5'-phospho-DNA)-serine intermediate" evidence="4">
    <location>
        <position position="51"/>
    </location>
</feature>
<evidence type="ECO:0000256" key="1">
    <source>
        <dbReference type="ARBA" id="ARBA00022908"/>
    </source>
</evidence>
<comment type="caution">
    <text evidence="7">The sequence shown here is derived from an EMBL/GenBank/DDBJ whole genome shotgun (WGS) entry which is preliminary data.</text>
</comment>